<dbReference type="AlphaFoldDB" id="A0A0M0JPD1"/>
<reference evidence="3" key="1">
    <citation type="submission" date="2014-12" db="EMBL/GenBank/DDBJ databases">
        <title>Draft genome of the oleaginous, mixotrophic haptophyte, Chrysochromulina tobin.</title>
        <authorList>
            <person name="Hovde B.T."/>
            <person name="Starkenburg S.R."/>
            <person name="Cattolico R.A."/>
        </authorList>
    </citation>
    <scope>NUCLEOTIDE SEQUENCE</scope>
    <source>
        <strain evidence="3">CCMP291</strain>
    </source>
</reference>
<evidence type="ECO:0000313" key="3">
    <source>
        <dbReference type="EMBL" id="KOO28365.1"/>
    </source>
</evidence>
<dbReference type="InterPro" id="IPR011992">
    <property type="entry name" value="EF-hand-dom_pair"/>
</dbReference>
<reference evidence="4" key="2">
    <citation type="journal article" date="2015" name="PLoS Genet.">
        <title>Genome Sequence and Transcriptome Analyses of Chrysochromulina tobin: Metabolic Tools for Enhanced Algal Fitness in the Prominent Order Prymnesiales (Haptophyceae).</title>
        <authorList>
            <person name="Hovde B.T."/>
            <person name="Deodato C.R."/>
            <person name="Hunsperger H.M."/>
            <person name="Ryken S.A."/>
            <person name="Yost W."/>
            <person name="Jha R.K."/>
            <person name="Patterson J."/>
            <person name="Monnat R.J. Jr."/>
            <person name="Barlow S.B."/>
            <person name="Starkenburg S.R."/>
            <person name="Cattolico R.A."/>
        </authorList>
    </citation>
    <scope>NUCLEOTIDE SEQUENCE</scope>
    <source>
        <strain evidence="4">CCMP291</strain>
    </source>
</reference>
<accession>A0A0M0JPD1</accession>
<comment type="caution">
    <text evidence="3">The sequence shown here is derived from an EMBL/GenBank/DDBJ whole genome shotgun (WGS) entry which is preliminary data.</text>
</comment>
<dbReference type="EMBL" id="JWZX01002579">
    <property type="protein sequence ID" value="KOO28365.1"/>
    <property type="molecule type" value="Genomic_DNA"/>
</dbReference>
<keyword evidence="4" id="KW-1185">Reference proteome</keyword>
<dbReference type="Proteomes" id="UP000037460">
    <property type="component" value="Unassembled WGS sequence"/>
</dbReference>
<dbReference type="InterPro" id="IPR002048">
    <property type="entry name" value="EF_hand_dom"/>
</dbReference>
<feature type="domain" description="EF-hand" evidence="1">
    <location>
        <begin position="14"/>
        <end position="31"/>
    </location>
</feature>
<protein>
    <recommendedName>
        <fullName evidence="1">EF-hand domain-containing protein</fullName>
    </recommendedName>
</protein>
<sequence>MVRSRDPKAQTETLKALFTRLDTDGDGKISAIAYHKEHLVIDILEELADRRERLAELFDAVDKDHNGAATLSTKISTGA</sequence>
<gene>
    <name evidence="3" type="ORF">Ctob_008342</name>
    <name evidence="2" type="ORF">Ctob_008616</name>
</gene>
<evidence type="ECO:0000259" key="1">
    <source>
        <dbReference type="Pfam" id="PF13202"/>
    </source>
</evidence>
<dbReference type="EMBL" id="JWZX01003046">
    <property type="protein sequence ID" value="KOO24850.1"/>
    <property type="molecule type" value="Genomic_DNA"/>
</dbReference>
<dbReference type="SUPFAM" id="SSF47473">
    <property type="entry name" value="EF-hand"/>
    <property type="match status" value="1"/>
</dbReference>
<name>A0A0M0JPD1_9EUKA</name>
<organism evidence="3 4">
    <name type="scientific">Chrysochromulina tobinii</name>
    <dbReference type="NCBI Taxonomy" id="1460289"/>
    <lineage>
        <taxon>Eukaryota</taxon>
        <taxon>Haptista</taxon>
        <taxon>Haptophyta</taxon>
        <taxon>Prymnesiophyceae</taxon>
        <taxon>Prymnesiales</taxon>
        <taxon>Chrysochromulinaceae</taxon>
        <taxon>Chrysochromulina</taxon>
    </lineage>
</organism>
<evidence type="ECO:0000313" key="4">
    <source>
        <dbReference type="Proteomes" id="UP000037460"/>
    </source>
</evidence>
<dbReference type="Pfam" id="PF13202">
    <property type="entry name" value="EF-hand_5"/>
    <property type="match status" value="1"/>
</dbReference>
<dbReference type="Gene3D" id="1.10.238.10">
    <property type="entry name" value="EF-hand"/>
    <property type="match status" value="1"/>
</dbReference>
<evidence type="ECO:0000313" key="2">
    <source>
        <dbReference type="EMBL" id="KOO24850.1"/>
    </source>
</evidence>
<proteinExistence type="predicted"/>
<dbReference type="GO" id="GO:0005509">
    <property type="term" value="F:calcium ion binding"/>
    <property type="evidence" value="ECO:0007669"/>
    <property type="project" value="InterPro"/>
</dbReference>